<dbReference type="Proteomes" id="UP000037237">
    <property type="component" value="Unassembled WGS sequence"/>
</dbReference>
<dbReference type="EMBL" id="LFWU01000115">
    <property type="protein sequence ID" value="KON30796.1"/>
    <property type="molecule type" value="Genomic_DNA"/>
</dbReference>
<evidence type="ECO:0000313" key="1">
    <source>
        <dbReference type="EMBL" id="KON30796.1"/>
    </source>
</evidence>
<comment type="caution">
    <text evidence="1">The sequence shown here is derived from an EMBL/GenBank/DDBJ whole genome shotgun (WGS) entry which is preliminary data.</text>
</comment>
<protein>
    <submittedName>
        <fullName evidence="1">Uncharacterized protein</fullName>
    </submittedName>
</protein>
<proteinExistence type="predicted"/>
<organism evidence="1 2">
    <name type="scientific">miscellaneous Crenarchaeota group-1 archaeon SG8-32-1</name>
    <dbReference type="NCBI Taxonomy" id="1685124"/>
    <lineage>
        <taxon>Archaea</taxon>
        <taxon>Candidatus Bathyarchaeota</taxon>
        <taxon>MCG-1</taxon>
    </lineage>
</organism>
<dbReference type="AlphaFoldDB" id="A0A0M0BRC3"/>
<evidence type="ECO:0000313" key="2">
    <source>
        <dbReference type="Proteomes" id="UP000037237"/>
    </source>
</evidence>
<gene>
    <name evidence="1" type="ORF">AC477_04665</name>
</gene>
<sequence length="68" mass="7759">MATEIKCKECNHILLKFDGVPSDILWYSKLRYKLGGNCQKCGNKLPSVSKYANKMHLEVKSFLPVITK</sequence>
<name>A0A0M0BRC3_9ARCH</name>
<reference evidence="1 2" key="1">
    <citation type="submission" date="2015-06" db="EMBL/GenBank/DDBJ databases">
        <title>New insights into the roles of widespread benthic archaea in carbon and nitrogen cycling.</title>
        <authorList>
            <person name="Lazar C.S."/>
            <person name="Baker B.J."/>
            <person name="Seitz K.W."/>
            <person name="Hyde A.S."/>
            <person name="Dick G.J."/>
            <person name="Hinrichs K.-U."/>
            <person name="Teske A.P."/>
        </authorList>
    </citation>
    <scope>NUCLEOTIDE SEQUENCE [LARGE SCALE GENOMIC DNA]</scope>
    <source>
        <strain evidence="1">SG8-32-1</strain>
    </source>
</reference>
<accession>A0A0M0BRC3</accession>